<reference evidence="1 2" key="1">
    <citation type="submission" date="2018-06" db="EMBL/GenBank/DDBJ databases">
        <title>Comparative genomics reveals the genomic features of Rhizophagus irregularis, R. cerebriforme, R. diaphanum and Gigaspora rosea, and their symbiotic lifestyle signature.</title>
        <authorList>
            <person name="Morin E."/>
            <person name="San Clemente H."/>
            <person name="Chen E.C.H."/>
            <person name="De La Providencia I."/>
            <person name="Hainaut M."/>
            <person name="Kuo A."/>
            <person name="Kohler A."/>
            <person name="Murat C."/>
            <person name="Tang N."/>
            <person name="Roy S."/>
            <person name="Loubradou J."/>
            <person name="Henrissat B."/>
            <person name="Grigoriev I.V."/>
            <person name="Corradi N."/>
            <person name="Roux C."/>
            <person name="Martin F.M."/>
        </authorList>
    </citation>
    <scope>NUCLEOTIDE SEQUENCE [LARGE SCALE GENOMIC DNA]</scope>
    <source>
        <strain evidence="1 2">DAOM 227022</strain>
    </source>
</reference>
<dbReference type="Proteomes" id="UP000265703">
    <property type="component" value="Unassembled WGS sequence"/>
</dbReference>
<keyword evidence="2" id="KW-1185">Reference proteome</keyword>
<protein>
    <submittedName>
        <fullName evidence="1">Uncharacterized protein</fullName>
    </submittedName>
</protein>
<dbReference type="OrthoDB" id="2366963at2759"/>
<proteinExistence type="predicted"/>
<accession>A0A397SRM7</accession>
<sequence>MVMIPKSLEKRQNAGSSICQLVYKGLQQPGQLLCCDNNVCLANAPICSSTNLLAQCWYINGLDACKRVDALAMTVCQYQNGVYCLKGTTDQPYSSSNTPYSIALNLILSRNTVDTSKNGYTKNYDNPGPKLAANPFDNIICSDSMASGICQIQDDTGYTPFNYDVEVCNDSVDVINSPPQLASPITTITELITSTSTILSPPQTITETDIETSTITTTPPPPSPSLSNHLEVELLSSLPLVLLLVTSLGKLIGRKFKI</sequence>
<comment type="caution">
    <text evidence="1">The sequence shown here is derived from an EMBL/GenBank/DDBJ whole genome shotgun (WGS) entry which is preliminary data.</text>
</comment>
<name>A0A397SRM7_9GLOM</name>
<dbReference type="EMBL" id="QKYT01000244">
    <property type="protein sequence ID" value="RIA88830.1"/>
    <property type="molecule type" value="Genomic_DNA"/>
</dbReference>
<organism evidence="1 2">
    <name type="scientific">Glomus cerebriforme</name>
    <dbReference type="NCBI Taxonomy" id="658196"/>
    <lineage>
        <taxon>Eukaryota</taxon>
        <taxon>Fungi</taxon>
        <taxon>Fungi incertae sedis</taxon>
        <taxon>Mucoromycota</taxon>
        <taxon>Glomeromycotina</taxon>
        <taxon>Glomeromycetes</taxon>
        <taxon>Glomerales</taxon>
        <taxon>Glomeraceae</taxon>
        <taxon>Glomus</taxon>
    </lineage>
</organism>
<evidence type="ECO:0000313" key="2">
    <source>
        <dbReference type="Proteomes" id="UP000265703"/>
    </source>
</evidence>
<gene>
    <name evidence="1" type="ORF">C1645_825706</name>
</gene>
<evidence type="ECO:0000313" key="1">
    <source>
        <dbReference type="EMBL" id="RIA88830.1"/>
    </source>
</evidence>
<dbReference type="AlphaFoldDB" id="A0A397SRM7"/>